<reference evidence="2" key="1">
    <citation type="submission" date="2016-03" db="EMBL/GenBank/DDBJ databases">
        <title>Mechanisms controlling the formation of the plant cell surface in tip-growing cells are functionally conserved among land plants.</title>
        <authorList>
            <person name="Honkanen S."/>
            <person name="Jones V.A."/>
            <person name="Morieri G."/>
            <person name="Champion C."/>
            <person name="Hetherington A.J."/>
            <person name="Kelly S."/>
            <person name="Saint-Marcoux D."/>
            <person name="Proust H."/>
            <person name="Prescott H."/>
            <person name="Dolan L."/>
        </authorList>
    </citation>
    <scope>NUCLEOTIDE SEQUENCE [LARGE SCALE GENOMIC DNA]</scope>
    <source>
        <tissue evidence="2">Whole gametophyte</tissue>
    </source>
</reference>
<organism evidence="2 3">
    <name type="scientific">Marchantia polymorpha subsp. ruderalis</name>
    <dbReference type="NCBI Taxonomy" id="1480154"/>
    <lineage>
        <taxon>Eukaryota</taxon>
        <taxon>Viridiplantae</taxon>
        <taxon>Streptophyta</taxon>
        <taxon>Embryophyta</taxon>
        <taxon>Marchantiophyta</taxon>
        <taxon>Marchantiopsida</taxon>
        <taxon>Marchantiidae</taxon>
        <taxon>Marchantiales</taxon>
        <taxon>Marchantiaceae</taxon>
        <taxon>Marchantia</taxon>
    </lineage>
</organism>
<feature type="region of interest" description="Disordered" evidence="1">
    <location>
        <begin position="34"/>
        <end position="67"/>
    </location>
</feature>
<dbReference type="EMBL" id="LVLJ01002305">
    <property type="protein sequence ID" value="OAE25604.1"/>
    <property type="molecule type" value="Genomic_DNA"/>
</dbReference>
<evidence type="ECO:0000256" key="1">
    <source>
        <dbReference type="SAM" id="MobiDB-lite"/>
    </source>
</evidence>
<gene>
    <name evidence="2" type="ORF">AXG93_812s1090</name>
</gene>
<keyword evidence="3" id="KW-1185">Reference proteome</keyword>
<accession>A0A176VXR1</accession>
<comment type="caution">
    <text evidence="2">The sequence shown here is derived from an EMBL/GenBank/DDBJ whole genome shotgun (WGS) entry which is preliminary data.</text>
</comment>
<protein>
    <submittedName>
        <fullName evidence="2">Uncharacterized protein</fullName>
    </submittedName>
</protein>
<dbReference type="Proteomes" id="UP000077202">
    <property type="component" value="Unassembled WGS sequence"/>
</dbReference>
<name>A0A176VXR1_MARPO</name>
<evidence type="ECO:0000313" key="3">
    <source>
        <dbReference type="Proteomes" id="UP000077202"/>
    </source>
</evidence>
<evidence type="ECO:0000313" key="2">
    <source>
        <dbReference type="EMBL" id="OAE25604.1"/>
    </source>
</evidence>
<dbReference type="AlphaFoldDB" id="A0A176VXR1"/>
<proteinExistence type="predicted"/>
<feature type="compositionally biased region" description="Low complexity" evidence="1">
    <location>
        <begin position="38"/>
        <end position="55"/>
    </location>
</feature>
<sequence>MRTKTHGKKLDIPKFQRGPLHGKQNSFLCLGPVQSSRASRQPGSQAGGQAAAAAAAGGGRAESRSEEAIHAVPPRGSIYCLAHSLLLLLPQLGSFVFPENYQPATLTRSPVAEHWLQQVGVHSGRLTWFHSRLLNPEMGLRSSRKSHDPDPIVRYLGRPAG</sequence>